<keyword evidence="2" id="KW-0472">Membrane</keyword>
<dbReference type="EMBL" id="JAGSYN010000094">
    <property type="protein sequence ID" value="KAG7664392.1"/>
    <property type="molecule type" value="Genomic_DNA"/>
</dbReference>
<dbReference type="OrthoDB" id="286301at2759"/>
<dbReference type="InterPro" id="IPR050904">
    <property type="entry name" value="Adhesion/Biosynth-related"/>
</dbReference>
<evidence type="ECO:0000256" key="2">
    <source>
        <dbReference type="SAM" id="Phobius"/>
    </source>
</evidence>
<evidence type="ECO:0000256" key="1">
    <source>
        <dbReference type="SAM" id="MobiDB-lite"/>
    </source>
</evidence>
<evidence type="ECO:0000256" key="3">
    <source>
        <dbReference type="SAM" id="SignalP"/>
    </source>
</evidence>
<keyword evidence="6" id="KW-1185">Reference proteome</keyword>
<comment type="caution">
    <text evidence="5">The sequence shown here is derived from an EMBL/GenBank/DDBJ whole genome shotgun (WGS) entry which is preliminary data.</text>
</comment>
<reference evidence="5 6" key="1">
    <citation type="journal article" date="2021" name="DNA Res.">
        <title>Genome analysis of Candida subhashii reveals its hybrid nature and dual mitochondrial genome conformations.</title>
        <authorList>
            <person name="Mixao V."/>
            <person name="Hegedusova E."/>
            <person name="Saus E."/>
            <person name="Pryszcz L.P."/>
            <person name="Cillingova A."/>
            <person name="Nosek J."/>
            <person name="Gabaldon T."/>
        </authorList>
    </citation>
    <scope>NUCLEOTIDE SEQUENCE [LARGE SCALE GENOMIC DNA]</scope>
    <source>
        <strain evidence="5 6">CBS 10753</strain>
    </source>
</reference>
<dbReference type="GO" id="GO:0016236">
    <property type="term" value="P:macroautophagy"/>
    <property type="evidence" value="ECO:0007669"/>
    <property type="project" value="TreeGrafter"/>
</dbReference>
<feature type="chain" id="PRO_5035281820" description="FAS1 domain-containing protein" evidence="3">
    <location>
        <begin position="19"/>
        <end position="1077"/>
    </location>
</feature>
<keyword evidence="3" id="KW-0732">Signal</keyword>
<feature type="compositionally biased region" description="Basic residues" evidence="1">
    <location>
        <begin position="242"/>
        <end position="255"/>
    </location>
</feature>
<dbReference type="PANTHER" id="PTHR10900:SF77">
    <property type="entry name" value="FI19380P1"/>
    <property type="match status" value="1"/>
</dbReference>
<accession>A0A8J5QJT5</accession>
<dbReference type="Proteomes" id="UP000694255">
    <property type="component" value="Unassembled WGS sequence"/>
</dbReference>
<dbReference type="AlphaFoldDB" id="A0A8J5QJT5"/>
<feature type="region of interest" description="Disordered" evidence="1">
    <location>
        <begin position="239"/>
        <end position="265"/>
    </location>
</feature>
<organism evidence="5 6">
    <name type="scientific">[Candida] subhashii</name>
    <dbReference type="NCBI Taxonomy" id="561895"/>
    <lineage>
        <taxon>Eukaryota</taxon>
        <taxon>Fungi</taxon>
        <taxon>Dikarya</taxon>
        <taxon>Ascomycota</taxon>
        <taxon>Saccharomycotina</taxon>
        <taxon>Pichiomycetes</taxon>
        <taxon>Debaryomycetaceae</taxon>
        <taxon>Spathaspora</taxon>
    </lineage>
</organism>
<keyword evidence="2" id="KW-0812">Transmembrane</keyword>
<feature type="domain" description="FAS1" evidence="4">
    <location>
        <begin position="50"/>
        <end position="183"/>
    </location>
</feature>
<evidence type="ECO:0000259" key="4">
    <source>
        <dbReference type="PROSITE" id="PS50213"/>
    </source>
</evidence>
<gene>
    <name evidence="5" type="ORF">J8A68_002065</name>
</gene>
<dbReference type="InterPro" id="IPR000782">
    <property type="entry name" value="FAS1_domain"/>
</dbReference>
<sequence length="1077" mass="121015">MLWISLLWTLLLSAIAFCHDSAMSPPAANIATIVAVTVAATSSIEPTPTPSTIVDILSSQPQYSYFLRHLQRQGMIPKLNSLVNITLLAPINSAFIDNQIECNLNQNQLLRYIVNQKFRIGHLDKHQVIFDTLYELNGKPYPISITPDFETYEYVVDDIAHIVDGDVYAKHQHSFIQGIDKMLPMKPSLCQVLLNNDQDSDFSFIKKLFKSLFEDDDDDDDDDDSGMFEIIRHNNAGNILKGGKKKKKNKKKNHSPTKEPPLPKSCEEYLSGFQTIFVPTDSFVENSLTELQMKYYSSSYFDDNTPNYFTTEEAEKEIKQDIVKLLDNLLIKDLIAGVNGTNSTRDTKAGNKLKINLDNSSHIIVNKKIKSTSSQVLSNGVIHTFGFQIGSFFEDLHITPVEIIPRKALYAMHFSNFVKELDFRSLDNLVDGSSEKQTLFIDIASRDDIDDEEDDADDKVNFLATLKFSSKQELLYQFANEPIPAPSKDHMHRLYTSKLCSKKKLGGCFKLKFSSSTTKGIQKVTINDDTEIIHGPINIGNDTILYIANGEVSPPSNFKHALGDLISSGSIHRHRDTIQIDEQGCLKTLAYLGQFNLMTLEDNGEGYTVFLPCGYKRFNSQSKATAPGIWGELGLVLDYLEANPKLFQSVLRANFLEDDIYSDFGLYEKQHRRTLKNLNGNNVVVEGGMGSNINDTVNILKYNKSEIPIPLNSDVLFSQGVIHVINELLLPDQFSIPLEGLIQATMDSNFPNHSFDELLKIFPKIRHSLGLDGSGKKSTYSLLIPTPESIKDFNITTSFKDLLNFIEFHMIPNEELSKVLNCINGQGNQNHHNNDTNDTIIKTNLTQAGLTCNHIPESRKTFLQFHKIENSSPASLKSYNKDQQVRLISHGCTSMYKGDNNTENLSCVFLIEKPLNLEWVNGPNKGGDDFLHIHIGFISVGVGIILGLILFGGVMLSFIFCLGGGLGRRKNKNDTNQILFPRPDSGFMSVLTDDDNEFYPYDGGYETDVDGLRVESEPLLPTFVKKKKKIRRKDYGSTNTMPSNLRTNSSNIIPRSININKNSSNRDRNIPPGYSQF</sequence>
<protein>
    <recommendedName>
        <fullName evidence="4">FAS1 domain-containing protein</fullName>
    </recommendedName>
</protein>
<dbReference type="GO" id="GO:0000329">
    <property type="term" value="C:fungal-type vacuole membrane"/>
    <property type="evidence" value="ECO:0007669"/>
    <property type="project" value="TreeGrafter"/>
</dbReference>
<proteinExistence type="predicted"/>
<name>A0A8J5QJT5_9ASCO</name>
<evidence type="ECO:0000313" key="6">
    <source>
        <dbReference type="Proteomes" id="UP000694255"/>
    </source>
</evidence>
<keyword evidence="2" id="KW-1133">Transmembrane helix</keyword>
<feature type="transmembrane region" description="Helical" evidence="2">
    <location>
        <begin position="935"/>
        <end position="962"/>
    </location>
</feature>
<feature type="signal peptide" evidence="3">
    <location>
        <begin position="1"/>
        <end position="18"/>
    </location>
</feature>
<dbReference type="PANTHER" id="PTHR10900">
    <property type="entry name" value="PERIOSTIN-RELATED"/>
    <property type="match status" value="1"/>
</dbReference>
<dbReference type="PROSITE" id="PS50213">
    <property type="entry name" value="FAS1"/>
    <property type="match status" value="1"/>
</dbReference>
<dbReference type="Pfam" id="PF02469">
    <property type="entry name" value="Fasciclin"/>
    <property type="match status" value="1"/>
</dbReference>
<evidence type="ECO:0000313" key="5">
    <source>
        <dbReference type="EMBL" id="KAG7664392.1"/>
    </source>
</evidence>
<dbReference type="RefSeq" id="XP_049264624.1">
    <property type="nucleotide sequence ID" value="XM_049405776.1"/>
</dbReference>
<dbReference type="GeneID" id="73468866"/>
<feature type="region of interest" description="Disordered" evidence="1">
    <location>
        <begin position="1056"/>
        <end position="1077"/>
    </location>
</feature>